<reference evidence="2" key="1">
    <citation type="journal article" date="2015" name="Nature">
        <title>Complex archaea that bridge the gap between prokaryotes and eukaryotes.</title>
        <authorList>
            <person name="Spang A."/>
            <person name="Saw J.H."/>
            <person name="Jorgensen S.L."/>
            <person name="Zaremba-Niedzwiedzka K."/>
            <person name="Martijn J."/>
            <person name="Lind A.E."/>
            <person name="van Eijk R."/>
            <person name="Schleper C."/>
            <person name="Guy L."/>
            <person name="Ettema T.J."/>
        </authorList>
    </citation>
    <scope>NUCLEOTIDE SEQUENCE</scope>
</reference>
<proteinExistence type="predicted"/>
<dbReference type="EMBL" id="LAZR01023526">
    <property type="protein sequence ID" value="KKL78221.1"/>
    <property type="molecule type" value="Genomic_DNA"/>
</dbReference>
<keyword evidence="1" id="KW-0472">Membrane</keyword>
<protein>
    <submittedName>
        <fullName evidence="2">Uncharacterized protein</fullName>
    </submittedName>
</protein>
<evidence type="ECO:0000313" key="2">
    <source>
        <dbReference type="EMBL" id="KKL78221.1"/>
    </source>
</evidence>
<name>A0A0F9FIC6_9ZZZZ</name>
<organism evidence="2">
    <name type="scientific">marine sediment metagenome</name>
    <dbReference type="NCBI Taxonomy" id="412755"/>
    <lineage>
        <taxon>unclassified sequences</taxon>
        <taxon>metagenomes</taxon>
        <taxon>ecological metagenomes</taxon>
    </lineage>
</organism>
<keyword evidence="1" id="KW-1133">Transmembrane helix</keyword>
<accession>A0A0F9FIC6</accession>
<keyword evidence="1" id="KW-0812">Transmembrane</keyword>
<dbReference type="AlphaFoldDB" id="A0A0F9FIC6"/>
<evidence type="ECO:0000256" key="1">
    <source>
        <dbReference type="SAM" id="Phobius"/>
    </source>
</evidence>
<gene>
    <name evidence="2" type="ORF">LCGC14_2027040</name>
</gene>
<feature type="transmembrane region" description="Helical" evidence="1">
    <location>
        <begin position="12"/>
        <end position="34"/>
    </location>
</feature>
<comment type="caution">
    <text evidence="2">The sequence shown here is derived from an EMBL/GenBank/DDBJ whole genome shotgun (WGS) entry which is preliminary data.</text>
</comment>
<feature type="non-terminal residue" evidence="2">
    <location>
        <position position="131"/>
    </location>
</feature>
<sequence length="131" mass="14165">MAQLKSDGKMVFMIFIGAIITVVFMTVIADQVFLQTNTVVLTNLSVTVPAVNTTLTTQLPGRQNVTVIVVTNGTRVLTNNFSINTTDAQGNLGIFWFPNDAATNESLVGDPVNLTFTYQPFGYLQDSGARS</sequence>